<accession>A0A3B6VVF2</accession>
<keyword evidence="4" id="KW-0012">Acyltransferase</keyword>
<feature type="active site" description="Proton acceptor" evidence="5">
    <location>
        <position position="135"/>
    </location>
</feature>
<keyword evidence="2" id="KW-0808">Transferase</keyword>
<dbReference type="KEGG" id="bhd:BHYOB78_13435"/>
<evidence type="ECO:0000256" key="2">
    <source>
        <dbReference type="ARBA" id="ARBA00022679"/>
    </source>
</evidence>
<feature type="domain" description="PglD N-terminal" evidence="7">
    <location>
        <begin position="3"/>
        <end position="76"/>
    </location>
</feature>
<dbReference type="Gene3D" id="2.160.10.10">
    <property type="entry name" value="Hexapeptide repeat proteins"/>
    <property type="match status" value="1"/>
</dbReference>
<keyword evidence="3" id="KW-0677">Repeat</keyword>
<dbReference type="InterPro" id="IPR018357">
    <property type="entry name" value="Hexapep_transf_CS"/>
</dbReference>
<dbReference type="NCBIfam" id="TIGR03570">
    <property type="entry name" value="NeuD_NnaD"/>
    <property type="match status" value="1"/>
</dbReference>
<evidence type="ECO:0000256" key="3">
    <source>
        <dbReference type="ARBA" id="ARBA00022737"/>
    </source>
</evidence>
<dbReference type="EMBL" id="CP016085">
    <property type="protein sequence ID" value="ANN64902.1"/>
    <property type="molecule type" value="Genomic_DNA"/>
</dbReference>
<feature type="binding site" evidence="6">
    <location>
        <position position="144"/>
    </location>
    <ligand>
        <name>acetyl-CoA</name>
        <dbReference type="ChEBI" id="CHEBI:57288"/>
    </ligand>
</feature>
<dbReference type="Pfam" id="PF17836">
    <property type="entry name" value="PglD_N"/>
    <property type="match status" value="1"/>
</dbReference>
<evidence type="ECO:0000313" key="8">
    <source>
        <dbReference type="EMBL" id="ANN64902.1"/>
    </source>
</evidence>
<gene>
    <name evidence="8" type="ORF">BHYOB78_13435</name>
</gene>
<dbReference type="CDD" id="cd03360">
    <property type="entry name" value="LbH_AT_putative"/>
    <property type="match status" value="1"/>
</dbReference>
<dbReference type="RefSeq" id="WP_065203253.1">
    <property type="nucleotide sequence ID" value="NZ_CP016085.2"/>
</dbReference>
<comment type="similarity">
    <text evidence="1">Belongs to the transferase hexapeptide repeat family.</text>
</comment>
<dbReference type="PANTHER" id="PTHR43300:SF7">
    <property type="entry name" value="UDP-N-ACETYLBACILLOSAMINE N-ACETYLTRANSFERASE"/>
    <property type="match status" value="1"/>
</dbReference>
<evidence type="ECO:0000256" key="4">
    <source>
        <dbReference type="ARBA" id="ARBA00023315"/>
    </source>
</evidence>
<evidence type="ECO:0000313" key="9">
    <source>
        <dbReference type="Proteomes" id="UP000092328"/>
    </source>
</evidence>
<reference evidence="9" key="2">
    <citation type="journal article" date="2017" name="Genome Announc.">
        <title>Correction for Mirajkar et al., Complete Genome Sequence of Brachyspira hyodysenteriae Type Strain B78 (ATCC 27164).</title>
        <authorList>
            <person name="Mirajkar N.S."/>
            <person name="Johnson T.J."/>
            <person name="Gebhart C.J."/>
        </authorList>
    </citation>
    <scope>NUCLEOTIDE SEQUENCE [LARGE SCALE GENOMIC DNA]</scope>
    <source>
        <strain evidence="9">B78</strain>
    </source>
</reference>
<dbReference type="Proteomes" id="UP000092328">
    <property type="component" value="Plasmid pBhyoB78"/>
</dbReference>
<dbReference type="InterPro" id="IPR041561">
    <property type="entry name" value="PglD_N"/>
</dbReference>
<dbReference type="Gene3D" id="3.40.50.20">
    <property type="match status" value="1"/>
</dbReference>
<keyword evidence="9" id="KW-1185">Reference proteome</keyword>
<feature type="binding site" evidence="6">
    <location>
        <position position="66"/>
    </location>
    <ligand>
        <name>substrate</name>
    </ligand>
</feature>
<evidence type="ECO:0000256" key="5">
    <source>
        <dbReference type="PIRSR" id="PIRSR620019-1"/>
    </source>
</evidence>
<dbReference type="InterPro" id="IPR050179">
    <property type="entry name" value="Trans_hexapeptide_repeat"/>
</dbReference>
<dbReference type="InterPro" id="IPR011004">
    <property type="entry name" value="Trimer_LpxA-like_sf"/>
</dbReference>
<protein>
    <recommendedName>
        <fullName evidence="7">PglD N-terminal domain-containing protein</fullName>
    </recommendedName>
</protein>
<evidence type="ECO:0000256" key="6">
    <source>
        <dbReference type="PIRSR" id="PIRSR620019-2"/>
    </source>
</evidence>
<feature type="site" description="Increases basicity of active site His" evidence="5">
    <location>
        <position position="136"/>
    </location>
</feature>
<geneLocation type="plasmid" evidence="8 9">
    <name>pBhyoB78</name>
</geneLocation>
<sequence>MKDIIIWGATGQAIVLEEIISDMGLNIVAFFDRNKKVKSPFDNIPIFYNKDNLLAFKNKYFSVAIGGTNGKDRVSISEMLLNLGFKSISIISKNAYISKSSCIMDGVQILPNATIMPRVTIGKYSIINTSASIDHECNIGKGVHIAPNATLSGCIEVGDYSFIGSGATILPRIKIGKNVIVGAGAVVTKDINDNKIVYGIPATEQNRTEQNRTEQNRTEQNSSNIDLYINLLFYKSQAAA</sequence>
<dbReference type="InterPro" id="IPR001451">
    <property type="entry name" value="Hexapep"/>
</dbReference>
<keyword evidence="8" id="KW-0614">Plasmid</keyword>
<name>A0A3B6VVF2_BRAHO</name>
<evidence type="ECO:0000259" key="7">
    <source>
        <dbReference type="Pfam" id="PF17836"/>
    </source>
</evidence>
<proteinExistence type="inferred from homology"/>
<dbReference type="Pfam" id="PF00132">
    <property type="entry name" value="Hexapep"/>
    <property type="match status" value="1"/>
</dbReference>
<dbReference type="AlphaFoldDB" id="A0A3B6VVF2"/>
<dbReference type="PROSITE" id="PS00101">
    <property type="entry name" value="HEXAPEP_TRANSFERASES"/>
    <property type="match status" value="1"/>
</dbReference>
<organism evidence="8 9">
    <name type="scientific">Brachyspira hyodysenteriae ATCC 27164</name>
    <dbReference type="NCBI Taxonomy" id="1266923"/>
    <lineage>
        <taxon>Bacteria</taxon>
        <taxon>Pseudomonadati</taxon>
        <taxon>Spirochaetota</taxon>
        <taxon>Spirochaetia</taxon>
        <taxon>Brachyspirales</taxon>
        <taxon>Brachyspiraceae</taxon>
        <taxon>Brachyspira</taxon>
    </lineage>
</organism>
<dbReference type="GO" id="GO:0016746">
    <property type="term" value="F:acyltransferase activity"/>
    <property type="evidence" value="ECO:0007669"/>
    <property type="project" value="UniProtKB-KW"/>
</dbReference>
<dbReference type="SUPFAM" id="SSF51161">
    <property type="entry name" value="Trimeric LpxA-like enzymes"/>
    <property type="match status" value="1"/>
</dbReference>
<dbReference type="OrthoDB" id="9803036at2"/>
<dbReference type="PANTHER" id="PTHR43300">
    <property type="entry name" value="ACETYLTRANSFERASE"/>
    <property type="match status" value="1"/>
</dbReference>
<evidence type="ECO:0000256" key="1">
    <source>
        <dbReference type="ARBA" id="ARBA00007274"/>
    </source>
</evidence>
<reference evidence="9" key="1">
    <citation type="journal article" date="2016" name="Genome Announc.">
        <title>Complete Genome Sequence of Brachyspira hyodysenteriae Type Strain B78 (ATCC 27164).</title>
        <authorList>
            <person name="Mirajkar N.S."/>
            <person name="Johnson T.J."/>
            <person name="Gebhart C.J."/>
        </authorList>
    </citation>
    <scope>NUCLEOTIDE SEQUENCE [LARGE SCALE GENOMIC DNA]</scope>
    <source>
        <strain evidence="9">B78</strain>
    </source>
</reference>
<dbReference type="InterPro" id="IPR020019">
    <property type="entry name" value="AcTrfase_PglD-like"/>
</dbReference>